<dbReference type="EMBL" id="JASZZN010000001">
    <property type="protein sequence ID" value="MDM4014181.1"/>
    <property type="molecule type" value="Genomic_DNA"/>
</dbReference>
<dbReference type="InterPro" id="IPR000719">
    <property type="entry name" value="Prot_kinase_dom"/>
</dbReference>
<dbReference type="CDD" id="cd14014">
    <property type="entry name" value="STKc_PknB_like"/>
    <property type="match status" value="1"/>
</dbReference>
<evidence type="ECO:0000256" key="5">
    <source>
        <dbReference type="PROSITE-ProRule" id="PRU10141"/>
    </source>
</evidence>
<gene>
    <name evidence="8" type="ORF">QTN89_01980</name>
</gene>
<dbReference type="PANTHER" id="PTHR43289">
    <property type="entry name" value="MITOGEN-ACTIVATED PROTEIN KINASE KINASE KINASE 20-RELATED"/>
    <property type="match status" value="1"/>
</dbReference>
<dbReference type="InterPro" id="IPR017441">
    <property type="entry name" value="Protein_kinase_ATP_BS"/>
</dbReference>
<sequence length="1040" mass="117673">MGQPSLESLRRIESICTRFENQWLSGEASIAPLLIEIEREQRSELFTELVALDIEYRRGRGEQPTEEHYQTIATRCGVSLPSQTLRSLLKTATNESPGTELSESEFSEADTSEISGPKSPTSDRYHFIEKVGSGGNGDVWRVYDQISQRTLAVKLLRHRRELDRNADARIEREALVTGKLQHPGIPPIYDRGRLADGTPYFSMKLIGGETLEDILLRDGDNERRIHCLGIFEQLTQTVAYAHSQGVIHRDLKPRNVMVGKFGEVQVMDWGMAKRLSNPTSVASHTSQSDGQALPKSTSDFFDTTVTNTPSPNAIETWSKSDDESWEDISHSLTVAGDVMGTPAYMSPEQARGEIDALDRRSDVFTLGVILFEILTGSRLHHGTGVAEAMRRTATYDFGAVFERIDANEDNQELCRLCKRCLQNDPDARPADAGIVASEITAYLESAEQRARQADIRRREESVRSAEDSKRRRLQTRAAVLVAFISLLGTGVTYWQWQEASRANARASAALTLADDRFEQAQQVVDDFLSEVADDEGLLAKVPGTQPIRRRLLEQARDYYEVFLAESRDDRNMQFETALAYRRLGDIAQVIDPIGEEAMAYRNKVITICDSLLAEKPDDPELLQLHAESFLAIGMAHRFAKRPQLELKAFEQAKEGYERLIETRGTDHDHFRIAIVFQRMGRTLYHLKNFDESESSLAEALRRSDAYWKEHQDDSEICLHLRDIHRTLGVLYGWGKGDWKQCNASFRKALEFSTLAAERSPGEFKYLDRVASDQMNLAMSCNHIQQHDEANANFLRCIDTLERLLEANPTVAEYRRKLANVYSNYGTYSNWRNRLDDALKYADKSYQVASELVANHPTGLQFRMDTMIATIESISCQMAIDRRDGLPVTESIDRVQPKLVAAIERSKRDLKVFPNARQIATRTAIDACLLRSPDVALAMELTQFVNTDPASVDQQSEAGLAARALAFVRSGEHDRAWSLLESYSKPLKKMESRLIRCIATASIDIGNARQQRTTIEADWSDRKHYEYFNWMLRAEATALLK</sequence>
<dbReference type="PROSITE" id="PS00108">
    <property type="entry name" value="PROTEIN_KINASE_ST"/>
    <property type="match status" value="1"/>
</dbReference>
<dbReference type="InterPro" id="IPR011009">
    <property type="entry name" value="Kinase-like_dom_sf"/>
</dbReference>
<proteinExistence type="predicted"/>
<organism evidence="8 9">
    <name type="scientific">Roseiconus lacunae</name>
    <dbReference type="NCBI Taxonomy" id="2605694"/>
    <lineage>
        <taxon>Bacteria</taxon>
        <taxon>Pseudomonadati</taxon>
        <taxon>Planctomycetota</taxon>
        <taxon>Planctomycetia</taxon>
        <taxon>Pirellulales</taxon>
        <taxon>Pirellulaceae</taxon>
        <taxon>Roseiconus</taxon>
    </lineage>
</organism>
<evidence type="ECO:0000256" key="6">
    <source>
        <dbReference type="SAM" id="MobiDB-lite"/>
    </source>
</evidence>
<dbReference type="PROSITE" id="PS00107">
    <property type="entry name" value="PROTEIN_KINASE_ATP"/>
    <property type="match status" value="1"/>
</dbReference>
<feature type="region of interest" description="Disordered" evidence="6">
    <location>
        <begin position="92"/>
        <end position="123"/>
    </location>
</feature>
<evidence type="ECO:0000256" key="3">
    <source>
        <dbReference type="ARBA" id="ARBA00022777"/>
    </source>
</evidence>
<name>A0ABT7PCI7_9BACT</name>
<evidence type="ECO:0000256" key="2">
    <source>
        <dbReference type="ARBA" id="ARBA00022741"/>
    </source>
</evidence>
<keyword evidence="4 5" id="KW-0067">ATP-binding</keyword>
<accession>A0ABT7PCI7</accession>
<dbReference type="Gene3D" id="1.25.40.10">
    <property type="entry name" value="Tetratricopeptide repeat domain"/>
    <property type="match status" value="2"/>
</dbReference>
<keyword evidence="3 8" id="KW-0418">Kinase</keyword>
<feature type="compositionally biased region" description="Acidic residues" evidence="6">
    <location>
        <begin position="102"/>
        <end position="111"/>
    </location>
</feature>
<evidence type="ECO:0000313" key="9">
    <source>
        <dbReference type="Proteomes" id="UP001239462"/>
    </source>
</evidence>
<feature type="region of interest" description="Disordered" evidence="6">
    <location>
        <begin position="278"/>
        <end position="307"/>
    </location>
</feature>
<dbReference type="SUPFAM" id="SSF48452">
    <property type="entry name" value="TPR-like"/>
    <property type="match status" value="2"/>
</dbReference>
<dbReference type="SMART" id="SM00220">
    <property type="entry name" value="S_TKc"/>
    <property type="match status" value="1"/>
</dbReference>
<evidence type="ECO:0000313" key="8">
    <source>
        <dbReference type="EMBL" id="MDM4014181.1"/>
    </source>
</evidence>
<comment type="caution">
    <text evidence="8">The sequence shown here is derived from an EMBL/GenBank/DDBJ whole genome shotgun (WGS) entry which is preliminary data.</text>
</comment>
<dbReference type="Gene3D" id="1.10.510.10">
    <property type="entry name" value="Transferase(Phosphotransferase) domain 1"/>
    <property type="match status" value="1"/>
</dbReference>
<dbReference type="PANTHER" id="PTHR43289:SF6">
    <property type="entry name" value="SERINE_THREONINE-PROTEIN KINASE NEKL-3"/>
    <property type="match status" value="1"/>
</dbReference>
<dbReference type="Gene3D" id="3.30.200.20">
    <property type="entry name" value="Phosphorylase Kinase, domain 1"/>
    <property type="match status" value="1"/>
</dbReference>
<reference evidence="8 9" key="1">
    <citation type="submission" date="2023-06" db="EMBL/GenBank/DDBJ databases">
        <title>Roseiconus lacunae JC819 isolated from Gulf of Mannar region, Tamil Nadu.</title>
        <authorList>
            <person name="Pk S."/>
            <person name="Ch S."/>
            <person name="Ch V.R."/>
        </authorList>
    </citation>
    <scope>NUCLEOTIDE SEQUENCE [LARGE SCALE GENOMIC DNA]</scope>
    <source>
        <strain evidence="8 9">JC819</strain>
    </source>
</reference>
<dbReference type="PROSITE" id="PS50011">
    <property type="entry name" value="PROTEIN_KINASE_DOM"/>
    <property type="match status" value="1"/>
</dbReference>
<keyword evidence="2 5" id="KW-0547">Nucleotide-binding</keyword>
<feature type="compositionally biased region" description="Polar residues" evidence="6">
    <location>
        <begin position="92"/>
        <end position="101"/>
    </location>
</feature>
<dbReference type="RefSeq" id="WP_289161941.1">
    <property type="nucleotide sequence ID" value="NZ_JASZZN010000001.1"/>
</dbReference>
<dbReference type="Pfam" id="PF00069">
    <property type="entry name" value="Pkinase"/>
    <property type="match status" value="2"/>
</dbReference>
<keyword evidence="9" id="KW-1185">Reference proteome</keyword>
<evidence type="ECO:0000256" key="4">
    <source>
        <dbReference type="ARBA" id="ARBA00022840"/>
    </source>
</evidence>
<dbReference type="InterPro" id="IPR008271">
    <property type="entry name" value="Ser/Thr_kinase_AS"/>
</dbReference>
<feature type="binding site" evidence="5">
    <location>
        <position position="154"/>
    </location>
    <ligand>
        <name>ATP</name>
        <dbReference type="ChEBI" id="CHEBI:30616"/>
    </ligand>
</feature>
<evidence type="ECO:0000259" key="7">
    <source>
        <dbReference type="PROSITE" id="PS50011"/>
    </source>
</evidence>
<dbReference type="SUPFAM" id="SSF56112">
    <property type="entry name" value="Protein kinase-like (PK-like)"/>
    <property type="match status" value="1"/>
</dbReference>
<dbReference type="Proteomes" id="UP001239462">
    <property type="component" value="Unassembled WGS sequence"/>
</dbReference>
<protein>
    <submittedName>
        <fullName evidence="8">Protein kinase</fullName>
    </submittedName>
</protein>
<feature type="domain" description="Protein kinase" evidence="7">
    <location>
        <begin position="125"/>
        <end position="443"/>
    </location>
</feature>
<evidence type="ECO:0000256" key="1">
    <source>
        <dbReference type="ARBA" id="ARBA00022679"/>
    </source>
</evidence>
<keyword evidence="1" id="KW-0808">Transferase</keyword>
<dbReference type="InterPro" id="IPR011990">
    <property type="entry name" value="TPR-like_helical_dom_sf"/>
</dbReference>
<dbReference type="GO" id="GO:0016301">
    <property type="term" value="F:kinase activity"/>
    <property type="evidence" value="ECO:0007669"/>
    <property type="project" value="UniProtKB-KW"/>
</dbReference>